<organism evidence="1 2">
    <name type="scientific">Streptomyces liliifuscus</name>
    <dbReference type="NCBI Taxonomy" id="2797636"/>
    <lineage>
        <taxon>Bacteria</taxon>
        <taxon>Bacillati</taxon>
        <taxon>Actinomycetota</taxon>
        <taxon>Actinomycetes</taxon>
        <taxon>Kitasatosporales</taxon>
        <taxon>Streptomycetaceae</taxon>
        <taxon>Streptomyces</taxon>
    </lineage>
</organism>
<dbReference type="AlphaFoldDB" id="A0A7T7KZQ1"/>
<evidence type="ECO:0000313" key="2">
    <source>
        <dbReference type="Proteomes" id="UP000595636"/>
    </source>
</evidence>
<protein>
    <submittedName>
        <fullName evidence="1">Uncharacterized protein</fullName>
    </submittedName>
</protein>
<dbReference type="KEGG" id="slf:JEQ17_33165"/>
<dbReference type="Proteomes" id="UP000595636">
    <property type="component" value="Chromosome"/>
</dbReference>
<dbReference type="EMBL" id="CP066831">
    <property type="protein sequence ID" value="QQM43762.1"/>
    <property type="molecule type" value="Genomic_DNA"/>
</dbReference>
<reference evidence="1 2" key="1">
    <citation type="submission" date="2020-12" db="EMBL/GenBank/DDBJ databases">
        <title>A novel species.</title>
        <authorList>
            <person name="Li K."/>
        </authorList>
    </citation>
    <scope>NUCLEOTIDE SEQUENCE [LARGE SCALE GENOMIC DNA]</scope>
    <source>
        <strain evidence="1 2">ZYC-3</strain>
    </source>
</reference>
<dbReference type="RefSeq" id="WP_200398686.1">
    <property type="nucleotide sequence ID" value="NZ_CP066831.1"/>
</dbReference>
<evidence type="ECO:0000313" key="1">
    <source>
        <dbReference type="EMBL" id="QQM43762.1"/>
    </source>
</evidence>
<gene>
    <name evidence="1" type="ORF">JEQ17_33165</name>
</gene>
<keyword evidence="2" id="KW-1185">Reference proteome</keyword>
<accession>A0A7T7KZQ1</accession>
<name>A0A7T7KZQ1_9ACTN</name>
<sequence length="68" mass="7535">MRSWQVFHAGRRAQCEPVPGERSPRLSDTWAKWSGLPQTRTSEGAAETGVLLTIYIPGATPQEPRDPC</sequence>
<proteinExistence type="predicted"/>